<name>G0UAF0_TRYVY</name>
<sequence>MLSGMWLLTDLDGTLVSTPHSAHGKYLPLTMSPCLQQVQRWLANGGSICVITTANGRVFQQLCYSLQRVLRRGKNDVTVRTGSGDHAGAACKKDAPAGSNAPAEGECGELLLSLCTGAVLYRCCSSGVEFISDYVRSTHSATKDSVKIAQLYGLKHNRAFYKPAAVDDNGQVVGEAYVQGTCFSRKVCEKLVALLEVIYLRMIKDIIEQRNNDVNAAIAGMSLRYRRLWGAFREYLDQLYAARKNGLPSSSASKVVDAGSTESDEATWKFNYVKSRRGMIRAMGLICVEVADCSMQRMSTAPLTFNATQSCVDGGSNKECDAEERSAIKALALHVVGDDTDPSCNFVRVVSHLLGTGMKKGRGFLSTLVAMRRKVGCGLFSSGGCHDVAQVIALGIPMKLYRRYFQEEQLRSCVLLGVNAVPQPNSVVFSKLGVCKSTVMRYLMEKKTGAELQGVVNVSRAVALGDNPHTTDYEMTVNPQLPFISVEDAEQRRERHALISSLTCSQDHPQNKKFNGEGCQASSKFRQRGHLMDDRRMKNIYYVGHQEHGTAAFLKALMDILKVPQDLPSKQSKWVAIDSTVFSKAVVEASVRASIALGNASSHM</sequence>
<evidence type="ECO:0000313" key="1">
    <source>
        <dbReference type="EMBL" id="CCC52783.1"/>
    </source>
</evidence>
<reference evidence="1" key="1">
    <citation type="journal article" date="2012" name="Proc. Natl. Acad. Sci. U.S.A.">
        <title>Antigenic diversity is generated by distinct evolutionary mechanisms in African trypanosome species.</title>
        <authorList>
            <person name="Jackson A.P."/>
            <person name="Berry A."/>
            <person name="Aslett M."/>
            <person name="Allison H.C."/>
            <person name="Burton P."/>
            <person name="Vavrova-Anderson J."/>
            <person name="Brown R."/>
            <person name="Browne H."/>
            <person name="Corton N."/>
            <person name="Hauser H."/>
            <person name="Gamble J."/>
            <person name="Gilderthorp R."/>
            <person name="Marcello L."/>
            <person name="McQuillan J."/>
            <person name="Otto T.D."/>
            <person name="Quail M.A."/>
            <person name="Sanders M.J."/>
            <person name="van Tonder A."/>
            <person name="Ginger M.L."/>
            <person name="Field M.C."/>
            <person name="Barry J.D."/>
            <person name="Hertz-Fowler C."/>
            <person name="Berriman M."/>
        </authorList>
    </citation>
    <scope>NUCLEOTIDE SEQUENCE</scope>
    <source>
        <strain evidence="1">Y486</strain>
    </source>
</reference>
<proteinExistence type="predicted"/>
<gene>
    <name evidence="1" type="ORF">TVY486_1102680</name>
</gene>
<accession>G0UAF0</accession>
<organism evidence="1">
    <name type="scientific">Trypanosoma vivax (strain Y486)</name>
    <dbReference type="NCBI Taxonomy" id="1055687"/>
    <lineage>
        <taxon>Eukaryota</taxon>
        <taxon>Discoba</taxon>
        <taxon>Euglenozoa</taxon>
        <taxon>Kinetoplastea</taxon>
        <taxon>Metakinetoplastina</taxon>
        <taxon>Trypanosomatida</taxon>
        <taxon>Trypanosomatidae</taxon>
        <taxon>Trypanosoma</taxon>
        <taxon>Duttonella</taxon>
    </lineage>
</organism>
<dbReference type="EMBL" id="HE573027">
    <property type="protein sequence ID" value="CCC52783.1"/>
    <property type="molecule type" value="Genomic_DNA"/>
</dbReference>
<protein>
    <submittedName>
        <fullName evidence="1">Uncharacterized protein</fullName>
    </submittedName>
</protein>
<dbReference type="AlphaFoldDB" id="G0UAF0"/>